<dbReference type="Proteomes" id="UP000183567">
    <property type="component" value="Unassembled WGS sequence"/>
</dbReference>
<accession>A0A1J8QCV6</accession>
<evidence type="ECO:0000313" key="2">
    <source>
        <dbReference type="EMBL" id="OJA19486.1"/>
    </source>
</evidence>
<protein>
    <submittedName>
        <fullName evidence="2">Uncharacterized protein</fullName>
    </submittedName>
</protein>
<evidence type="ECO:0000313" key="3">
    <source>
        <dbReference type="Proteomes" id="UP000183567"/>
    </source>
</evidence>
<feature type="compositionally biased region" description="Basic and acidic residues" evidence="1">
    <location>
        <begin position="124"/>
        <end position="138"/>
    </location>
</feature>
<organism evidence="2 3">
    <name type="scientific">Rhizopogon vesiculosus</name>
    <dbReference type="NCBI Taxonomy" id="180088"/>
    <lineage>
        <taxon>Eukaryota</taxon>
        <taxon>Fungi</taxon>
        <taxon>Dikarya</taxon>
        <taxon>Basidiomycota</taxon>
        <taxon>Agaricomycotina</taxon>
        <taxon>Agaricomycetes</taxon>
        <taxon>Agaricomycetidae</taxon>
        <taxon>Boletales</taxon>
        <taxon>Suillineae</taxon>
        <taxon>Rhizopogonaceae</taxon>
        <taxon>Rhizopogon</taxon>
    </lineage>
</organism>
<comment type="caution">
    <text evidence="2">The sequence shown here is derived from an EMBL/GenBank/DDBJ whole genome shotgun (WGS) entry which is preliminary data.</text>
</comment>
<keyword evidence="3" id="KW-1185">Reference proteome</keyword>
<gene>
    <name evidence="2" type="ORF">AZE42_09647</name>
</gene>
<dbReference type="OrthoDB" id="756370at2759"/>
<sequence>MQKTPSIYSLSCRATPRMMERETHVVMMMLRVHVELDVSSEQLVAYAYARNLLKTPGGIPSACDYPEDEFQRDYAFFIHPLGKAKGINDVMWETIAQKAMAQEKQDVIAERRRGTAPLAITGELMDKDDVERPRKDAN</sequence>
<dbReference type="EMBL" id="LVVM01001008">
    <property type="protein sequence ID" value="OJA19486.1"/>
    <property type="molecule type" value="Genomic_DNA"/>
</dbReference>
<evidence type="ECO:0000256" key="1">
    <source>
        <dbReference type="SAM" id="MobiDB-lite"/>
    </source>
</evidence>
<name>A0A1J8QCV6_9AGAM</name>
<proteinExistence type="predicted"/>
<reference evidence="2 3" key="1">
    <citation type="submission" date="2016-03" db="EMBL/GenBank/DDBJ databases">
        <title>Comparative genomics of the ectomycorrhizal sister species Rhizopogon vinicolor and Rhizopogon vesiculosus (Basidiomycota: Boletales) reveals a divergence of the mating type B locus.</title>
        <authorList>
            <person name="Mujic A.B."/>
            <person name="Kuo A."/>
            <person name="Tritt A."/>
            <person name="Lipzen A."/>
            <person name="Chen C."/>
            <person name="Johnson J."/>
            <person name="Sharma A."/>
            <person name="Barry K."/>
            <person name="Grigoriev I.V."/>
            <person name="Spatafora J.W."/>
        </authorList>
    </citation>
    <scope>NUCLEOTIDE SEQUENCE [LARGE SCALE GENOMIC DNA]</scope>
    <source>
        <strain evidence="2 3">AM-OR11-056</strain>
    </source>
</reference>
<dbReference type="AlphaFoldDB" id="A0A1J8QCV6"/>
<feature type="region of interest" description="Disordered" evidence="1">
    <location>
        <begin position="119"/>
        <end position="138"/>
    </location>
</feature>